<sequence length="230" mass="24538">MAPRVGESAAEGSRLYRLLLERRTLQGVMDGLAIWAGGILSEHRIACGIVLERPRRPTLVSASDRATDRLIASWLARAGGSPLEAVLGDAISLIAAAGTPPERALVALPIRLEDGAAAALVLRGCSAGPQEHKLLGAVGHCRRDVAWVLRLAARYARQCDLADQRAAAMENRTAIDIAIGVIMGQNRCAPEDAFEILKRASNARNDKLRHVAQGVVAGVTASEIRTKFDE</sequence>
<organism evidence="2 3">
    <name type="scientific">Sinomonas terricola</name>
    <dbReference type="NCBI Taxonomy" id="3110330"/>
    <lineage>
        <taxon>Bacteria</taxon>
        <taxon>Bacillati</taxon>
        <taxon>Actinomycetota</taxon>
        <taxon>Actinomycetes</taxon>
        <taxon>Micrococcales</taxon>
        <taxon>Micrococcaceae</taxon>
        <taxon>Sinomonas</taxon>
    </lineage>
</organism>
<reference evidence="2 3" key="1">
    <citation type="submission" date="2023-12" db="EMBL/GenBank/DDBJ databases">
        <title>Sinomonas terricola sp. nov, isolated from litchi orchard soil in Guangdong, PR China.</title>
        <authorList>
            <person name="Jiaxin W."/>
            <person name="Yang Z."/>
            <person name="Honghui Z."/>
        </authorList>
    </citation>
    <scope>NUCLEOTIDE SEQUENCE [LARGE SCALE GENOMIC DNA]</scope>
    <source>
        <strain evidence="2 3">JGH33</strain>
    </source>
</reference>
<dbReference type="RefSeq" id="WP_323280338.1">
    <property type="nucleotide sequence ID" value="NZ_JAYGGQ010000014.1"/>
</dbReference>
<comment type="caution">
    <text evidence="2">The sequence shown here is derived from an EMBL/GenBank/DDBJ whole genome shotgun (WGS) entry which is preliminary data.</text>
</comment>
<gene>
    <name evidence="2" type="ORF">SPF06_17085</name>
</gene>
<dbReference type="Gene3D" id="1.10.10.10">
    <property type="entry name" value="Winged helix-like DNA-binding domain superfamily/Winged helix DNA-binding domain"/>
    <property type="match status" value="1"/>
</dbReference>
<dbReference type="Proteomes" id="UP001304769">
    <property type="component" value="Unassembled WGS sequence"/>
</dbReference>
<protein>
    <submittedName>
        <fullName evidence="2">ANTAR domain-containing protein</fullName>
    </submittedName>
</protein>
<dbReference type="EMBL" id="JAYGGQ010000014">
    <property type="protein sequence ID" value="MEA5456448.1"/>
    <property type="molecule type" value="Genomic_DNA"/>
</dbReference>
<dbReference type="Pfam" id="PF03861">
    <property type="entry name" value="ANTAR"/>
    <property type="match status" value="1"/>
</dbReference>
<feature type="domain" description="ANTAR" evidence="1">
    <location>
        <begin position="155"/>
        <end position="216"/>
    </location>
</feature>
<dbReference type="InterPro" id="IPR036388">
    <property type="entry name" value="WH-like_DNA-bd_sf"/>
</dbReference>
<keyword evidence="3" id="KW-1185">Reference proteome</keyword>
<dbReference type="SMART" id="SM01012">
    <property type="entry name" value="ANTAR"/>
    <property type="match status" value="1"/>
</dbReference>
<dbReference type="PROSITE" id="PS50921">
    <property type="entry name" value="ANTAR"/>
    <property type="match status" value="1"/>
</dbReference>
<evidence type="ECO:0000259" key="1">
    <source>
        <dbReference type="PROSITE" id="PS50921"/>
    </source>
</evidence>
<name>A0ABU5T9U5_9MICC</name>
<evidence type="ECO:0000313" key="3">
    <source>
        <dbReference type="Proteomes" id="UP001304769"/>
    </source>
</evidence>
<accession>A0ABU5T9U5</accession>
<evidence type="ECO:0000313" key="2">
    <source>
        <dbReference type="EMBL" id="MEA5456448.1"/>
    </source>
</evidence>
<dbReference type="InterPro" id="IPR005561">
    <property type="entry name" value="ANTAR"/>
</dbReference>
<proteinExistence type="predicted"/>